<dbReference type="Pfam" id="PF13181">
    <property type="entry name" value="TPR_8"/>
    <property type="match status" value="1"/>
</dbReference>
<evidence type="ECO:0000313" key="6">
    <source>
        <dbReference type="Proteomes" id="UP000309186"/>
    </source>
</evidence>
<dbReference type="PROSITE" id="PS50005">
    <property type="entry name" value="TPR"/>
    <property type="match status" value="2"/>
</dbReference>
<dbReference type="AlphaFoldDB" id="A0A5R9PYZ5"/>
<dbReference type="SMART" id="SM00028">
    <property type="entry name" value="TPR"/>
    <property type="match status" value="4"/>
</dbReference>
<dbReference type="InterPro" id="IPR011990">
    <property type="entry name" value="TPR-like_helical_dom_sf"/>
</dbReference>
<proteinExistence type="predicted"/>
<gene>
    <name evidence="5" type="ORF">C1E24_15315</name>
</gene>
<dbReference type="PANTHER" id="PTHR44943:SF8">
    <property type="entry name" value="TPR REPEAT-CONTAINING PROTEIN MJ0263"/>
    <property type="match status" value="1"/>
</dbReference>
<evidence type="ECO:0000256" key="4">
    <source>
        <dbReference type="SAM" id="SignalP"/>
    </source>
</evidence>
<dbReference type="InterPro" id="IPR051685">
    <property type="entry name" value="Ycf3/AcsC/BcsC/TPR_MFPF"/>
</dbReference>
<keyword evidence="4" id="KW-0732">Signal</keyword>
<evidence type="ECO:0000256" key="1">
    <source>
        <dbReference type="ARBA" id="ARBA00022737"/>
    </source>
</evidence>
<protein>
    <submittedName>
        <fullName evidence="5">Uncharacterized protein</fullName>
    </submittedName>
</protein>
<feature type="repeat" description="TPR" evidence="3">
    <location>
        <begin position="203"/>
        <end position="236"/>
    </location>
</feature>
<name>A0A5R9PYZ5_9GAMM</name>
<keyword evidence="1" id="KW-0677">Repeat</keyword>
<feature type="chain" id="PRO_5024413098" evidence="4">
    <location>
        <begin position="26"/>
        <end position="391"/>
    </location>
</feature>
<dbReference type="PANTHER" id="PTHR44943">
    <property type="entry name" value="CELLULOSE SYNTHASE OPERON PROTEIN C"/>
    <property type="match status" value="1"/>
</dbReference>
<dbReference type="OrthoDB" id="5801251at2"/>
<feature type="signal peptide" evidence="4">
    <location>
        <begin position="1"/>
        <end position="25"/>
    </location>
</feature>
<organism evidence="5 6">
    <name type="scientific">Pseudoalteromonas phenolica</name>
    <dbReference type="NCBI Taxonomy" id="161398"/>
    <lineage>
        <taxon>Bacteria</taxon>
        <taxon>Pseudomonadati</taxon>
        <taxon>Pseudomonadota</taxon>
        <taxon>Gammaproteobacteria</taxon>
        <taxon>Alteromonadales</taxon>
        <taxon>Pseudoalteromonadaceae</taxon>
        <taxon>Pseudoalteromonas</taxon>
    </lineage>
</organism>
<evidence type="ECO:0000313" key="5">
    <source>
        <dbReference type="EMBL" id="TLX46130.1"/>
    </source>
</evidence>
<keyword evidence="2 3" id="KW-0802">TPR repeat</keyword>
<dbReference type="InterPro" id="IPR019734">
    <property type="entry name" value="TPR_rpt"/>
</dbReference>
<accession>A0A5R9PYZ5</accession>
<dbReference type="Proteomes" id="UP000309186">
    <property type="component" value="Unassembled WGS sequence"/>
</dbReference>
<feature type="repeat" description="TPR" evidence="3">
    <location>
        <begin position="237"/>
        <end position="270"/>
    </location>
</feature>
<dbReference type="Pfam" id="PF13431">
    <property type="entry name" value="TPR_17"/>
    <property type="match status" value="1"/>
</dbReference>
<dbReference type="SUPFAM" id="SSF48452">
    <property type="entry name" value="TPR-like"/>
    <property type="match status" value="1"/>
</dbReference>
<dbReference type="RefSeq" id="WP_138482891.1">
    <property type="nucleotide sequence ID" value="NZ_PPSW01000025.1"/>
</dbReference>
<dbReference type="Gene3D" id="1.25.40.10">
    <property type="entry name" value="Tetratricopeptide repeat domain"/>
    <property type="match status" value="1"/>
</dbReference>
<reference evidence="5 6" key="1">
    <citation type="submission" date="2018-01" db="EMBL/GenBank/DDBJ databases">
        <title>Co-occurrence of chitin degradation, pigmentation and bioactivity in marine Pseudoalteromonas.</title>
        <authorList>
            <person name="Paulsen S."/>
            <person name="Gram L."/>
            <person name="Machado H."/>
        </authorList>
    </citation>
    <scope>NUCLEOTIDE SEQUENCE [LARGE SCALE GENOMIC DNA]</scope>
    <source>
        <strain evidence="5 6">S3663</strain>
    </source>
</reference>
<evidence type="ECO:0000256" key="2">
    <source>
        <dbReference type="ARBA" id="ARBA00022803"/>
    </source>
</evidence>
<evidence type="ECO:0000256" key="3">
    <source>
        <dbReference type="PROSITE-ProRule" id="PRU00339"/>
    </source>
</evidence>
<dbReference type="EMBL" id="PPSW01000025">
    <property type="protein sequence ID" value="TLX46130.1"/>
    <property type="molecule type" value="Genomic_DNA"/>
</dbReference>
<comment type="caution">
    <text evidence="5">The sequence shown here is derived from an EMBL/GenBank/DDBJ whole genome shotgun (WGS) entry which is preliminary data.</text>
</comment>
<sequence>MKHISSTLIALLLLLNLAGCQSTQSNTPDINYALINTSVFEQKEIVSQDEVFALNEDIKTQLDHYIKDKASPIRQAKQLLNFLMDNGDSTLAYQSGANLVASDAFYNLNANCLSLSILAHSLAEHLGLSTQFQRVHIPEYWDQSQGYSLLTGHVNLIIKKAPLRDEANKIFFLEPTSITVDFDPNSREQKFKTSRISKNRITAMFYNNRGAMHMIRAEYDLAYSYFKGAIELDPAYSGAWGNLGILYRINNMHDLAERTYQHALIVDPNNNTALGNTALLYRLTNRESLAFEIETKLENKRKSNPFYMIVKGNEAIAKNELNKALHFFNEARKLDNDLHDSYFGLAKVYYYKGNLSRAERYLKLALKNAEFNHDKRRYEGKLAAFKYLASR</sequence>